<evidence type="ECO:0000313" key="2">
    <source>
        <dbReference type="Proteomes" id="UP000243478"/>
    </source>
</evidence>
<gene>
    <name evidence="1" type="ORF">VM57_12295</name>
</gene>
<dbReference type="PATRIC" id="fig|40324.63.peg.4544"/>
<dbReference type="EMBL" id="JZRZ01000019">
    <property type="protein sequence ID" value="KKD57195.1"/>
    <property type="molecule type" value="Genomic_DNA"/>
</dbReference>
<name>A0A0F5ZQF6_STEMA</name>
<dbReference type="RefSeq" id="WP_151356488.1">
    <property type="nucleotide sequence ID" value="NZ_CP104863.1"/>
</dbReference>
<organism evidence="1 2">
    <name type="scientific">Stenotrophomonas maltophilia</name>
    <name type="common">Pseudomonas maltophilia</name>
    <name type="synonym">Xanthomonas maltophilia</name>
    <dbReference type="NCBI Taxonomy" id="40324"/>
    <lineage>
        <taxon>Bacteria</taxon>
        <taxon>Pseudomonadati</taxon>
        <taxon>Pseudomonadota</taxon>
        <taxon>Gammaproteobacteria</taxon>
        <taxon>Lysobacterales</taxon>
        <taxon>Lysobacteraceae</taxon>
        <taxon>Stenotrophomonas</taxon>
        <taxon>Stenotrophomonas maltophilia group</taxon>
    </lineage>
</organism>
<evidence type="ECO:0000313" key="1">
    <source>
        <dbReference type="EMBL" id="KKD57195.1"/>
    </source>
</evidence>
<accession>A0A0F5ZQF6</accession>
<comment type="caution">
    <text evidence="1">The sequence shown here is derived from an EMBL/GenBank/DDBJ whole genome shotgun (WGS) entry which is preliminary data.</text>
</comment>
<reference evidence="1 2" key="1">
    <citation type="submission" date="2015-03" db="EMBL/GenBank/DDBJ databases">
        <title>Draft genome of Stenotrophomonas maltophila isolated from urine specimen.</title>
        <authorList>
            <person name="Murugan N."/>
            <person name="Malathi J."/>
            <person name="Umashankar V."/>
            <person name="Madhavan H."/>
        </authorList>
    </citation>
    <scope>NUCLEOTIDE SEQUENCE [LARGE SCALE GENOMIC DNA]</scope>
    <source>
        <strain evidence="1 2">JMNMN1</strain>
    </source>
</reference>
<protein>
    <submittedName>
        <fullName evidence="1">Uncharacterized protein</fullName>
    </submittedName>
</protein>
<sequence length="150" mass="16540">MNTAARPWPLWLRALQMLGAAWTLPNSLLGLIGGLAGMLGGASLRWSARDCALVFDRWPWGPGGAITLGNVILHTGHDLGISCRTYAHQAGWGVEPLIRLDDHERAHVYQYMVLGPLYLPVYLLCGGVSARNPFERAADHFARFGHGWWP</sequence>
<dbReference type="Proteomes" id="UP000243478">
    <property type="component" value="Unassembled WGS sequence"/>
</dbReference>
<proteinExistence type="predicted"/>
<dbReference type="AlphaFoldDB" id="A0A0F5ZQF6"/>